<protein>
    <submittedName>
        <fullName evidence="1">Uncharacterized protein</fullName>
    </submittedName>
</protein>
<gene>
    <name evidence="1" type="ORF">SAMN04488498_102404</name>
</gene>
<dbReference type="EMBL" id="FOSL01000002">
    <property type="protein sequence ID" value="SFK09533.1"/>
    <property type="molecule type" value="Genomic_DNA"/>
</dbReference>
<keyword evidence="2" id="KW-1185">Reference proteome</keyword>
<dbReference type="AlphaFoldDB" id="A0A1I3WQS5"/>
<evidence type="ECO:0000313" key="1">
    <source>
        <dbReference type="EMBL" id="SFK09533.1"/>
    </source>
</evidence>
<accession>A0A1I3WQS5</accession>
<dbReference type="Proteomes" id="UP000323300">
    <property type="component" value="Unassembled WGS sequence"/>
</dbReference>
<organism evidence="1 2">
    <name type="scientific">Neomesorhizobium albiziae</name>
    <dbReference type="NCBI Taxonomy" id="335020"/>
    <lineage>
        <taxon>Bacteria</taxon>
        <taxon>Pseudomonadati</taxon>
        <taxon>Pseudomonadota</taxon>
        <taxon>Alphaproteobacteria</taxon>
        <taxon>Hyphomicrobiales</taxon>
        <taxon>Phyllobacteriaceae</taxon>
        <taxon>Neomesorhizobium</taxon>
    </lineage>
</organism>
<sequence length="58" mass="6581">MRPCRPWSPQDLEHLKMLADSNVRVNAIARRLNRTISALRTKASKEGISLIEISIPLL</sequence>
<name>A0A1I3WQS5_9HYPH</name>
<evidence type="ECO:0000313" key="2">
    <source>
        <dbReference type="Proteomes" id="UP000323300"/>
    </source>
</evidence>
<reference evidence="1 2" key="1">
    <citation type="submission" date="2016-10" db="EMBL/GenBank/DDBJ databases">
        <authorList>
            <person name="Varghese N."/>
            <person name="Submissions S."/>
        </authorList>
    </citation>
    <scope>NUCLEOTIDE SEQUENCE [LARGE SCALE GENOMIC DNA]</scope>
    <source>
        <strain evidence="1 2">DSM 21822</strain>
    </source>
</reference>
<proteinExistence type="predicted"/>